<dbReference type="SUPFAM" id="SSF53850">
    <property type="entry name" value="Periplasmic binding protein-like II"/>
    <property type="match status" value="1"/>
</dbReference>
<name>A0ABW1IP49_9BACL</name>
<sequence length="356" mass="37380">MRKWLMVTLSLVIVLTLAACGGNNDGNNGGGGDSNNGAGSNNGQNTEGGSNTENEGGGEQAESERLRITIGTGGTSGTYHPLGVAAAQIFSNKGDNITANAVSTDASVANINGIADGTYQIAFVQNDITYYAANGTEMFDGAPVEKVAGFGVLYPEVIQIITTEDSGIETLDDLKGKRVAVGQAASGAELNARQVLEAAGITYDDIEEAYLSFGDASQQLKDNNLDAAFITAGTPTGAVQDLGASNEVKLIPIPDDIRAKLKETYPFYTDFTIPKDTYDLAEDVDTVTVSAILVISKDLSEEEGYRLAQAFYDNTADLAAAHQKGELITLETAIEGMPIDLHPGVAKYFKEKGIVE</sequence>
<evidence type="ECO:0000313" key="4">
    <source>
        <dbReference type="Proteomes" id="UP001596250"/>
    </source>
</evidence>
<reference evidence="4" key="1">
    <citation type="journal article" date="2019" name="Int. J. Syst. Evol. Microbiol.">
        <title>The Global Catalogue of Microorganisms (GCM) 10K type strain sequencing project: providing services to taxonomists for standard genome sequencing and annotation.</title>
        <authorList>
            <consortium name="The Broad Institute Genomics Platform"/>
            <consortium name="The Broad Institute Genome Sequencing Center for Infectious Disease"/>
            <person name="Wu L."/>
            <person name="Ma J."/>
        </authorList>
    </citation>
    <scope>NUCLEOTIDE SEQUENCE [LARGE SCALE GENOMIC DNA]</scope>
    <source>
        <strain evidence="4">CCM 8749</strain>
    </source>
</reference>
<dbReference type="Pfam" id="PF16868">
    <property type="entry name" value="NMT1_3"/>
    <property type="match status" value="1"/>
</dbReference>
<dbReference type="PANTHER" id="PTHR42941">
    <property type="entry name" value="SLL1037 PROTEIN"/>
    <property type="match status" value="1"/>
</dbReference>
<feature type="chain" id="PRO_5045653686" evidence="2">
    <location>
        <begin position="19"/>
        <end position="356"/>
    </location>
</feature>
<dbReference type="EMBL" id="JBHSQV010000137">
    <property type="protein sequence ID" value="MFC5986841.1"/>
    <property type="molecule type" value="Genomic_DNA"/>
</dbReference>
<evidence type="ECO:0000256" key="2">
    <source>
        <dbReference type="SAM" id="SignalP"/>
    </source>
</evidence>
<organism evidence="3 4">
    <name type="scientific">Marinicrinis lubricantis</name>
    <dbReference type="NCBI Taxonomy" id="2086470"/>
    <lineage>
        <taxon>Bacteria</taxon>
        <taxon>Bacillati</taxon>
        <taxon>Bacillota</taxon>
        <taxon>Bacilli</taxon>
        <taxon>Bacillales</taxon>
        <taxon>Paenibacillaceae</taxon>
    </lineage>
</organism>
<dbReference type="Proteomes" id="UP001596250">
    <property type="component" value="Unassembled WGS sequence"/>
</dbReference>
<keyword evidence="4" id="KW-1185">Reference proteome</keyword>
<evidence type="ECO:0000256" key="1">
    <source>
        <dbReference type="SAM" id="MobiDB-lite"/>
    </source>
</evidence>
<dbReference type="RefSeq" id="WP_379894152.1">
    <property type="nucleotide sequence ID" value="NZ_CBCSCT010000069.1"/>
</dbReference>
<feature type="compositionally biased region" description="Low complexity" evidence="1">
    <location>
        <begin position="35"/>
        <end position="54"/>
    </location>
</feature>
<dbReference type="PROSITE" id="PS51257">
    <property type="entry name" value="PROKAR_LIPOPROTEIN"/>
    <property type="match status" value="1"/>
</dbReference>
<feature type="region of interest" description="Disordered" evidence="1">
    <location>
        <begin position="28"/>
        <end position="62"/>
    </location>
</feature>
<gene>
    <name evidence="3" type="ORF">ACFPXP_10470</name>
</gene>
<evidence type="ECO:0000313" key="3">
    <source>
        <dbReference type="EMBL" id="MFC5986841.1"/>
    </source>
</evidence>
<dbReference type="CDD" id="cd13567">
    <property type="entry name" value="PBP2_TtGluBP"/>
    <property type="match status" value="1"/>
</dbReference>
<feature type="signal peptide" evidence="2">
    <location>
        <begin position="1"/>
        <end position="18"/>
    </location>
</feature>
<proteinExistence type="predicted"/>
<accession>A0ABW1IP49</accession>
<keyword evidence="2" id="KW-0732">Signal</keyword>
<dbReference type="Gene3D" id="3.40.190.10">
    <property type="entry name" value="Periplasmic binding protein-like II"/>
    <property type="match status" value="2"/>
</dbReference>
<protein>
    <submittedName>
        <fullName evidence="3">TAXI family TRAP transporter solute-binding subunit</fullName>
    </submittedName>
</protein>
<dbReference type="PANTHER" id="PTHR42941:SF1">
    <property type="entry name" value="SLL1037 PROTEIN"/>
    <property type="match status" value="1"/>
</dbReference>
<dbReference type="NCBIfam" id="TIGR02122">
    <property type="entry name" value="TRAP_TAXI"/>
    <property type="match status" value="1"/>
</dbReference>
<dbReference type="InterPro" id="IPR011852">
    <property type="entry name" value="TRAP_TAXI"/>
</dbReference>
<comment type="caution">
    <text evidence="3">The sequence shown here is derived from an EMBL/GenBank/DDBJ whole genome shotgun (WGS) entry which is preliminary data.</text>
</comment>